<name>A0A7V5HP81_UNCW3</name>
<evidence type="ECO:0000256" key="1">
    <source>
        <dbReference type="ARBA" id="ARBA00022505"/>
    </source>
</evidence>
<dbReference type="Pfam" id="PF02738">
    <property type="entry name" value="MoCoBD_1"/>
    <property type="match status" value="1"/>
</dbReference>
<keyword evidence="1" id="KW-0500">Molybdenum</keyword>
<dbReference type="GO" id="GO:0016491">
    <property type="term" value="F:oxidoreductase activity"/>
    <property type="evidence" value="ECO:0007669"/>
    <property type="project" value="UniProtKB-KW"/>
</dbReference>
<dbReference type="InterPro" id="IPR016208">
    <property type="entry name" value="Ald_Oxase/xanthine_DH-like"/>
</dbReference>
<dbReference type="SUPFAM" id="SSF54665">
    <property type="entry name" value="CO dehydrogenase molybdoprotein N-domain-like"/>
    <property type="match status" value="1"/>
</dbReference>
<accession>A0A7V5HP81</accession>
<dbReference type="Gene3D" id="3.90.1170.50">
    <property type="entry name" value="Aldehyde oxidase/xanthine dehydrogenase, a/b hammerhead"/>
    <property type="match status" value="1"/>
</dbReference>
<dbReference type="AlphaFoldDB" id="A0A7V5HP81"/>
<dbReference type="InterPro" id="IPR037165">
    <property type="entry name" value="AldOxase/xan_DH_Mopterin-bd_sf"/>
</dbReference>
<evidence type="ECO:0000259" key="3">
    <source>
        <dbReference type="SMART" id="SM01008"/>
    </source>
</evidence>
<protein>
    <submittedName>
        <fullName evidence="4">Aldehyde oxidase</fullName>
    </submittedName>
</protein>
<comment type="caution">
    <text evidence="4">The sequence shown here is derived from an EMBL/GenBank/DDBJ whole genome shotgun (WGS) entry which is preliminary data.</text>
</comment>
<dbReference type="Pfam" id="PF01315">
    <property type="entry name" value="Ald_Xan_dh_C"/>
    <property type="match status" value="1"/>
</dbReference>
<dbReference type="Pfam" id="PF20256">
    <property type="entry name" value="MoCoBD_2"/>
    <property type="match status" value="1"/>
</dbReference>
<dbReference type="EMBL" id="DRTX01000162">
    <property type="protein sequence ID" value="HHF53360.1"/>
    <property type="molecule type" value="Genomic_DNA"/>
</dbReference>
<sequence length="774" mass="85683">MKKFSIIGKPVKKIDALSLATGTEKFTADFKVVEPLHLAILYSPHAHAEIISIDIREALGLQGVVDILYYENTPRVLFTTAGQGFPEPSPYDTYIFDKKVRFVGDRVAAVLAESPEIAREALKKIKVEYKLLEPIFDPENAMAQDAPAIHDDGEHAVIPAKYDPERNLAAEVEFKIGDVEKGLKEAEIVLERVYRVQYASHCAIEPHAVVAYFDERGRLVIITTTQVPFHARRIVSRVLSIPSGMIRVIKPRIGGGFGGKQEVFLEPLVAYAVWKHKRAVRLVLTRKEVFISGRTRHPMRIRMKTGVRRNGEITALSMDAIMNAGAYGPHALTVMANAGSKVLPLFNKIKNVHFLGRTVYTNLPVGGAYRGYGATQGYFAFNVHMDILAEKINQDILEFFKKWHIREGETSEVFKALGEGKEGVSQIIKSCKLDECIELGAKEIGWCEKRRKRIRNGDRVKGVGAAIAMQGSGIPKIDMGSAYMKMNDDGSFNLHVGATDLGTGSDTILAQIAAEVLSIPVEKIIIRSSDTDLTPFDVGAYASSTTYISGAAVKKCAEKVREQILEVASKMLHSEIESLILEDSKVVDLKTKKSVSFEEIALYSLYQQDQFNIQATASHFATESPPPFIAQFAEVEVDVKTGRVYVIKFVSAVDCGQPINPILVEGQVEGAVVNGISYALWEDYLFDSNGKMLNPDFWDYKIFTAKDIPEIKTIIVNSFEETGPFGAKSVAEVAMNGPLPAIANAIYDAVSIRLYETPFTPEKVWRKIKEEGLV</sequence>
<dbReference type="InterPro" id="IPR036856">
    <property type="entry name" value="Ald_Oxase/Xan_DH_a/b_sf"/>
</dbReference>
<organism evidence="4">
    <name type="scientific">candidate division WOR-3 bacterium</name>
    <dbReference type="NCBI Taxonomy" id="2052148"/>
    <lineage>
        <taxon>Bacteria</taxon>
        <taxon>Bacteria division WOR-3</taxon>
    </lineage>
</organism>
<feature type="domain" description="Aldehyde oxidase/xanthine dehydrogenase a/b hammerhead" evidence="3">
    <location>
        <begin position="21"/>
        <end position="133"/>
    </location>
</feature>
<evidence type="ECO:0000313" key="4">
    <source>
        <dbReference type="EMBL" id="HHF53360.1"/>
    </source>
</evidence>
<dbReference type="Gene3D" id="3.30.365.10">
    <property type="entry name" value="Aldehyde oxidase/xanthine dehydrogenase, molybdopterin binding domain"/>
    <property type="match status" value="4"/>
</dbReference>
<dbReference type="InterPro" id="IPR008274">
    <property type="entry name" value="AldOxase/xan_DH_MoCoBD1"/>
</dbReference>
<dbReference type="SUPFAM" id="SSF56003">
    <property type="entry name" value="Molybdenum cofactor-binding domain"/>
    <property type="match status" value="1"/>
</dbReference>
<dbReference type="PANTHER" id="PTHR11908">
    <property type="entry name" value="XANTHINE DEHYDROGENASE"/>
    <property type="match status" value="1"/>
</dbReference>
<dbReference type="InterPro" id="IPR000674">
    <property type="entry name" value="Ald_Oxase/Xan_DH_a/b"/>
</dbReference>
<keyword evidence="2" id="KW-0560">Oxidoreductase</keyword>
<dbReference type="InterPro" id="IPR046867">
    <property type="entry name" value="AldOxase/xan_DH_MoCoBD2"/>
</dbReference>
<reference evidence="4" key="1">
    <citation type="journal article" date="2020" name="mSystems">
        <title>Genome- and Community-Level Interaction Insights into Carbon Utilization and Element Cycling Functions of Hydrothermarchaeota in Hydrothermal Sediment.</title>
        <authorList>
            <person name="Zhou Z."/>
            <person name="Liu Y."/>
            <person name="Xu W."/>
            <person name="Pan J."/>
            <person name="Luo Z.H."/>
            <person name="Li M."/>
        </authorList>
    </citation>
    <scope>NUCLEOTIDE SEQUENCE [LARGE SCALE GENOMIC DNA]</scope>
    <source>
        <strain evidence="4">HyVt-96</strain>
    </source>
</reference>
<gene>
    <name evidence="4" type="ORF">ENL43_03235</name>
</gene>
<dbReference type="GO" id="GO:0005506">
    <property type="term" value="F:iron ion binding"/>
    <property type="evidence" value="ECO:0007669"/>
    <property type="project" value="InterPro"/>
</dbReference>
<dbReference type="SMART" id="SM01008">
    <property type="entry name" value="Ald_Xan_dh_C"/>
    <property type="match status" value="1"/>
</dbReference>
<dbReference type="Proteomes" id="UP000886050">
    <property type="component" value="Unassembled WGS sequence"/>
</dbReference>
<proteinExistence type="predicted"/>
<evidence type="ECO:0000256" key="2">
    <source>
        <dbReference type="ARBA" id="ARBA00023002"/>
    </source>
</evidence>
<dbReference type="PANTHER" id="PTHR11908:SF132">
    <property type="entry name" value="ALDEHYDE OXIDASE 1-RELATED"/>
    <property type="match status" value="1"/>
</dbReference>